<dbReference type="GO" id="GO:0004252">
    <property type="term" value="F:serine-type endopeptidase activity"/>
    <property type="evidence" value="ECO:0007669"/>
    <property type="project" value="InterPro"/>
</dbReference>
<dbReference type="EMBL" id="VEVP01000002">
    <property type="protein sequence ID" value="TNU95985.1"/>
    <property type="molecule type" value="Genomic_DNA"/>
</dbReference>
<dbReference type="InterPro" id="IPR000209">
    <property type="entry name" value="Peptidase_S8/S53_dom"/>
</dbReference>
<evidence type="ECO:0000313" key="3">
    <source>
        <dbReference type="Proteomes" id="UP000312594"/>
    </source>
</evidence>
<evidence type="ECO:0000259" key="1">
    <source>
        <dbReference type="Pfam" id="PF00082"/>
    </source>
</evidence>
<sequence length="749" mass="84013">MNDLLLLKGDFKQKRNLSQPGSPELPAGKAVNSQHLRKLAADLRSTCAYWERHNVLGLRKLLISVHYIDVIAKSNRISRLLAERGARANDSVVGAKFAGASELNNSTARKHVITHYISKESVDGSIDNLEECARVLDILSGGTITSEGLSNVNTKKTILPSTCLSKSAFSAIIKDAYYVEKFNIENETRDIDDYAVVSMYETELAATEVLQKLDIDNRGLRPFDGNTLRLDVGQYITLREKTPYLIAMAVEDFSNLSSADFDFCATEPVTIQPPSNEPVVGVIDTLFDERVYFAEWVDYEERLPEGIEPQEIDYVHGTGVTSIIVDGPQFNPQLEDGCGNFRVRHFGVATNGKFSSYQVLREIEQIVVSNPSIKVWNLSLGSDLEINPNFVSPEAAILDRLQYDYDVIFVVAGTNDEKHVGHLRKIGAPADSINSLVVNAVGFDGRSASYTRTGPVLSFFGKPDVSYYGGDGAQRIRVCSYAGERLVTGTSYAAPWITRKVAYLIYVMQLSREIAKALIIDSAVGWGKRDESFDVLGYGVVPKRIEDVLQSQSDEIRFTFSGISEQFDTYAYNIPIPVVKGKQPFLARATLCYFPRCFRNQGVDYTCTELDLHFGRVGDRGIKSLDSNTQCDEGIHYLREGNARRLYRKWDNVKHIGDVLKSRQSPRKVYSQKGFWGISLKTKERLDEKHGKGLPFGVVVTLKEMNGVNRIDDFVQLCQLHHEWIVHTVNIENRIDVFQLAEEEIEFDE</sequence>
<dbReference type="AlphaFoldDB" id="A0A5C5CAA7"/>
<name>A0A5C5CAA7_EGGLN</name>
<dbReference type="Proteomes" id="UP000312594">
    <property type="component" value="Unassembled WGS sequence"/>
</dbReference>
<dbReference type="Gene3D" id="3.40.50.200">
    <property type="entry name" value="Peptidase S8/S53 domain"/>
    <property type="match status" value="1"/>
</dbReference>
<reference evidence="2 3" key="1">
    <citation type="journal article" date="2005" name="Appl. Environ. Microbiol.">
        <title>Intestinal bacterial communities that produce active estrogen-like compounds enterodiol and enterolactone in humans.</title>
        <authorList>
            <person name="Clavel T."/>
            <person name="Henderson G."/>
            <person name="Alpert C.A."/>
            <person name="Philippe C."/>
            <person name="Rigottier-Gois L."/>
            <person name="Dore J."/>
            <person name="Blaut M."/>
        </authorList>
    </citation>
    <scope>NUCLEOTIDE SEQUENCE [LARGE SCALE GENOMIC DNA]</scope>
    <source>
        <strain evidence="2 3">SECO-MT75m2</strain>
    </source>
</reference>
<comment type="caution">
    <text evidence="2">The sequence shown here is derived from an EMBL/GenBank/DDBJ whole genome shotgun (WGS) entry which is preliminary data.</text>
</comment>
<dbReference type="GO" id="GO:0006508">
    <property type="term" value="P:proteolysis"/>
    <property type="evidence" value="ECO:0007669"/>
    <property type="project" value="InterPro"/>
</dbReference>
<dbReference type="SUPFAM" id="SSF52743">
    <property type="entry name" value="Subtilisin-like"/>
    <property type="match status" value="1"/>
</dbReference>
<evidence type="ECO:0000313" key="2">
    <source>
        <dbReference type="EMBL" id="TNU95985.1"/>
    </source>
</evidence>
<dbReference type="CDD" id="cd04847">
    <property type="entry name" value="Peptidases_S8_Subtilisin_like_2"/>
    <property type="match status" value="1"/>
</dbReference>
<dbReference type="InterPro" id="IPR036852">
    <property type="entry name" value="Peptidase_S8/S53_dom_sf"/>
</dbReference>
<dbReference type="InterPro" id="IPR034074">
    <property type="entry name" value="Y4bN_pept_dom"/>
</dbReference>
<dbReference type="Pfam" id="PF00082">
    <property type="entry name" value="Peptidase_S8"/>
    <property type="match status" value="1"/>
</dbReference>
<gene>
    <name evidence="2" type="ORF">FIC87_01185</name>
</gene>
<dbReference type="RefSeq" id="WP_139912004.1">
    <property type="nucleotide sequence ID" value="NZ_VEVP01000002.1"/>
</dbReference>
<protein>
    <submittedName>
        <fullName evidence="2">S8 family peptidase</fullName>
    </submittedName>
</protein>
<organism evidence="2 3">
    <name type="scientific">Eggerthella lenta</name>
    <name type="common">Eubacterium lentum</name>
    <dbReference type="NCBI Taxonomy" id="84112"/>
    <lineage>
        <taxon>Bacteria</taxon>
        <taxon>Bacillati</taxon>
        <taxon>Actinomycetota</taxon>
        <taxon>Coriobacteriia</taxon>
        <taxon>Eggerthellales</taxon>
        <taxon>Eggerthellaceae</taxon>
        <taxon>Eggerthella</taxon>
    </lineage>
</organism>
<accession>A0A5C5CAA7</accession>
<proteinExistence type="predicted"/>
<feature type="domain" description="Peptidase S8/S53" evidence="1">
    <location>
        <begin position="277"/>
        <end position="539"/>
    </location>
</feature>